<dbReference type="SUPFAM" id="SSF56784">
    <property type="entry name" value="HAD-like"/>
    <property type="match status" value="1"/>
</dbReference>
<dbReference type="EMBL" id="AZRV01000046">
    <property type="protein sequence ID" value="RKO61216.1"/>
    <property type="molecule type" value="Genomic_DNA"/>
</dbReference>
<dbReference type="InterPro" id="IPR006379">
    <property type="entry name" value="HAD-SF_hydro_IIB"/>
</dbReference>
<dbReference type="InterPro" id="IPR023214">
    <property type="entry name" value="HAD_sf"/>
</dbReference>
<dbReference type="SFLD" id="SFLDG01144">
    <property type="entry name" value="C2.B.4:_PGP_Like"/>
    <property type="match status" value="1"/>
</dbReference>
<dbReference type="RefSeq" id="WP_120670268.1">
    <property type="nucleotide sequence ID" value="NZ_AZRV01000046.1"/>
</dbReference>
<dbReference type="SFLD" id="SFLDS00003">
    <property type="entry name" value="Haloacid_Dehalogenase"/>
    <property type="match status" value="1"/>
</dbReference>
<name>A0A420VCG3_9BACI</name>
<evidence type="ECO:0000313" key="1">
    <source>
        <dbReference type="EMBL" id="RKO61216.1"/>
    </source>
</evidence>
<dbReference type="GO" id="GO:0005829">
    <property type="term" value="C:cytosol"/>
    <property type="evidence" value="ECO:0007669"/>
    <property type="project" value="TreeGrafter"/>
</dbReference>
<evidence type="ECO:0000313" key="2">
    <source>
        <dbReference type="Proteomes" id="UP000286235"/>
    </source>
</evidence>
<dbReference type="Gene3D" id="3.30.1240.10">
    <property type="match status" value="1"/>
</dbReference>
<keyword evidence="1" id="KW-0378">Hydrolase</keyword>
<dbReference type="PROSITE" id="PS01229">
    <property type="entry name" value="COF_2"/>
    <property type="match status" value="1"/>
</dbReference>
<dbReference type="PANTHER" id="PTHR10000:SF25">
    <property type="entry name" value="PHOSPHATASE YKRA-RELATED"/>
    <property type="match status" value="1"/>
</dbReference>
<dbReference type="CDD" id="cd07517">
    <property type="entry name" value="HAD_HPP"/>
    <property type="match status" value="1"/>
</dbReference>
<dbReference type="InterPro" id="IPR036412">
    <property type="entry name" value="HAD-like_sf"/>
</dbReference>
<dbReference type="Proteomes" id="UP000286235">
    <property type="component" value="Unassembled WGS sequence"/>
</dbReference>
<dbReference type="NCBIfam" id="TIGR01484">
    <property type="entry name" value="HAD-SF-IIB"/>
    <property type="match status" value="1"/>
</dbReference>
<dbReference type="NCBIfam" id="TIGR00099">
    <property type="entry name" value="Cof-subfamily"/>
    <property type="match status" value="1"/>
</dbReference>
<dbReference type="Gene3D" id="3.40.50.1000">
    <property type="entry name" value="HAD superfamily/HAD-like"/>
    <property type="match status" value="1"/>
</dbReference>
<proteinExistence type="predicted"/>
<dbReference type="GO" id="GO:0016791">
    <property type="term" value="F:phosphatase activity"/>
    <property type="evidence" value="ECO:0007669"/>
    <property type="project" value="UniProtKB-ARBA"/>
</dbReference>
<comment type="caution">
    <text evidence="1">The sequence shown here is derived from an EMBL/GenBank/DDBJ whole genome shotgun (WGS) entry which is preliminary data.</text>
</comment>
<dbReference type="GO" id="GO:0000287">
    <property type="term" value="F:magnesium ion binding"/>
    <property type="evidence" value="ECO:0007669"/>
    <property type="project" value="TreeGrafter"/>
</dbReference>
<dbReference type="PANTHER" id="PTHR10000">
    <property type="entry name" value="PHOSPHOSERINE PHOSPHATASE"/>
    <property type="match status" value="1"/>
</dbReference>
<keyword evidence="2" id="KW-1185">Reference proteome</keyword>
<organism evidence="1 2">
    <name type="scientific">Caldibacillus debilis GB1</name>
    <dbReference type="NCBI Taxonomy" id="1339248"/>
    <lineage>
        <taxon>Bacteria</taxon>
        <taxon>Bacillati</taxon>
        <taxon>Bacillota</taxon>
        <taxon>Bacilli</taxon>
        <taxon>Bacillales</taxon>
        <taxon>Bacillaceae</taxon>
        <taxon>Caldibacillus</taxon>
    </lineage>
</organism>
<dbReference type="InterPro" id="IPR000150">
    <property type="entry name" value="Cof"/>
</dbReference>
<dbReference type="PROSITE" id="PS01228">
    <property type="entry name" value="COF_1"/>
    <property type="match status" value="1"/>
</dbReference>
<protein>
    <submittedName>
        <fullName evidence="1">HAD-superfamily hydrolase, subfamily IIB</fullName>
    </submittedName>
</protein>
<dbReference type="Pfam" id="PF08282">
    <property type="entry name" value="Hydrolase_3"/>
    <property type="match status" value="1"/>
</dbReference>
<sequence length="257" mass="28791">MFKIVFFDIDGTLLNQEKIIPSNTLKAVLQLKQNGLEVVLATGRAPHHLTAVSEQLGVNAFISFNGAYASYKGKTIQAIPFNKTLLGKFIQYAGKKNHPLVFSNLEKTVSNVMNHPEVIESFDSLNLNYTPEYQPDFWHKEEIYEVMLYCKAHEEEPYKKLFPEFSFVRWHPLALDVIPATLSKATGIKAMLEYLGIKPEEAIAFGDGLNDKEMLSFVGMGIAMGNSHQDLLPYADMITRSADDDGIPYALSKLGLI</sequence>
<gene>
    <name evidence="1" type="ORF">Cdeb_01845</name>
</gene>
<accession>A0A420VCG3</accession>
<dbReference type="AlphaFoldDB" id="A0A420VCG3"/>
<reference evidence="1 2" key="1">
    <citation type="submission" date="2013-12" db="EMBL/GenBank/DDBJ databases">
        <title>Genome and proteome characterization of Caldibacillus debilis GB1 derived from a cellulolytic aero-tolerant co-culture.</title>
        <authorList>
            <person name="Wushke S.T."/>
            <person name="Zhang X."/>
            <person name="Fristensky B."/>
            <person name="Wilkins J.A."/>
            <person name="Levin D.B."/>
            <person name="Sparling R."/>
        </authorList>
    </citation>
    <scope>NUCLEOTIDE SEQUENCE [LARGE SCALE GENOMIC DNA]</scope>
    <source>
        <strain evidence="1 2">GB1</strain>
    </source>
</reference>
<dbReference type="SFLD" id="SFLDG01140">
    <property type="entry name" value="C2.B:_Phosphomannomutase_and_P"/>
    <property type="match status" value="1"/>
</dbReference>